<keyword evidence="7 8" id="KW-0924">Ammonia transport</keyword>
<feature type="transmembrane region" description="Helical" evidence="8">
    <location>
        <begin position="128"/>
        <end position="150"/>
    </location>
</feature>
<comment type="similarity">
    <text evidence="2 8">Belongs to the ammonia transporter channel (TC 1.A.11.2) family.</text>
</comment>
<keyword evidence="10" id="KW-1185">Reference proteome</keyword>
<feature type="transmembrane region" description="Helical" evidence="8">
    <location>
        <begin position="49"/>
        <end position="68"/>
    </location>
</feature>
<keyword evidence="3 8" id="KW-0813">Transport</keyword>
<evidence type="ECO:0000259" key="9">
    <source>
        <dbReference type="Pfam" id="PF00909"/>
    </source>
</evidence>
<dbReference type="PANTHER" id="PTHR11730:SF58">
    <property type="entry name" value="AMMONIUM TRANSPORTER"/>
    <property type="match status" value="1"/>
</dbReference>
<feature type="transmembrane region" description="Helical" evidence="8">
    <location>
        <begin position="394"/>
        <end position="419"/>
    </location>
</feature>
<evidence type="ECO:0000256" key="5">
    <source>
        <dbReference type="ARBA" id="ARBA00022989"/>
    </source>
</evidence>
<dbReference type="Proteomes" id="UP000694865">
    <property type="component" value="Unplaced"/>
</dbReference>
<dbReference type="InterPro" id="IPR029020">
    <property type="entry name" value="Ammonium/urea_transptr"/>
</dbReference>
<evidence type="ECO:0000256" key="2">
    <source>
        <dbReference type="ARBA" id="ARBA00005887"/>
    </source>
</evidence>
<evidence type="ECO:0000256" key="7">
    <source>
        <dbReference type="ARBA" id="ARBA00023177"/>
    </source>
</evidence>
<dbReference type="PANTHER" id="PTHR11730">
    <property type="entry name" value="AMMONIUM TRANSPORTER"/>
    <property type="match status" value="1"/>
</dbReference>
<evidence type="ECO:0000256" key="6">
    <source>
        <dbReference type="ARBA" id="ARBA00023136"/>
    </source>
</evidence>
<dbReference type="Gene3D" id="1.10.3430.10">
    <property type="entry name" value="Ammonium transporter AmtB like domains"/>
    <property type="match status" value="1"/>
</dbReference>
<feature type="transmembrane region" description="Helical" evidence="8">
    <location>
        <begin position="300"/>
        <end position="320"/>
    </location>
</feature>
<evidence type="ECO:0000256" key="3">
    <source>
        <dbReference type="ARBA" id="ARBA00022448"/>
    </source>
</evidence>
<evidence type="ECO:0000256" key="8">
    <source>
        <dbReference type="RuleBase" id="RU362002"/>
    </source>
</evidence>
<feature type="domain" description="Ammonium transporter AmtB-like" evidence="9">
    <location>
        <begin position="49"/>
        <end position="445"/>
    </location>
</feature>
<dbReference type="RefSeq" id="XP_002736983.1">
    <property type="nucleotide sequence ID" value="XM_002736937.1"/>
</dbReference>
<dbReference type="Pfam" id="PF00909">
    <property type="entry name" value="Ammonium_transp"/>
    <property type="match status" value="1"/>
</dbReference>
<feature type="transmembrane region" description="Helical" evidence="8">
    <location>
        <begin position="193"/>
        <end position="216"/>
    </location>
</feature>
<gene>
    <name evidence="11" type="primary">LOC100371926</name>
</gene>
<feature type="transmembrane region" description="Helical" evidence="8">
    <location>
        <begin position="237"/>
        <end position="260"/>
    </location>
</feature>
<evidence type="ECO:0000313" key="11">
    <source>
        <dbReference type="RefSeq" id="XP_002736983.1"/>
    </source>
</evidence>
<dbReference type="NCBIfam" id="TIGR00836">
    <property type="entry name" value="amt"/>
    <property type="match status" value="1"/>
</dbReference>
<reference evidence="11" key="1">
    <citation type="submission" date="2025-08" db="UniProtKB">
        <authorList>
            <consortium name="RefSeq"/>
        </authorList>
    </citation>
    <scope>IDENTIFICATION</scope>
    <source>
        <tissue evidence="11">Testes</tissue>
    </source>
</reference>
<feature type="transmembrane region" description="Helical" evidence="8">
    <location>
        <begin position="272"/>
        <end position="293"/>
    </location>
</feature>
<evidence type="ECO:0000256" key="1">
    <source>
        <dbReference type="ARBA" id="ARBA00004141"/>
    </source>
</evidence>
<organism evidence="10 11">
    <name type="scientific">Saccoglossus kowalevskii</name>
    <name type="common">Acorn worm</name>
    <dbReference type="NCBI Taxonomy" id="10224"/>
    <lineage>
        <taxon>Eukaryota</taxon>
        <taxon>Metazoa</taxon>
        <taxon>Hemichordata</taxon>
        <taxon>Enteropneusta</taxon>
        <taxon>Harrimaniidae</taxon>
        <taxon>Saccoglossus</taxon>
    </lineage>
</organism>
<sequence>MPVRTVRLDGTLNASGVNLSDILNMSEQEIERHEIYIHNVSTGWDDATWILTSAFIIFTMQSGFGLLESGSVTRKNEVNIMVKNAVDVIFGGISYWAFGYGLSFGESSGSNAFVGVGDFFVDSSNDGMGYLFASFVFHTSFATTATTIVSGAMAERTKITSYMIFSFLNTLVYCFPAHWLWAKTGWLKKLGVVDIAGAGSVHLVGGTTGLVATLILKPRFGRFEGKNKIPAMGSPTNALFGMFMLWWGWLGFNCGSTYGITGGKWKLAARSAVATISSSIAGGIVGISLSFVTKRKIFDICYLINGVLASLVSITAMCALSQPWQAFIIGGFGAICACLGCELMVLLRIDDPVGVVPVHAMASIWALLSVGLFVRRDNIEGIALYNGLFYNGGWYMLGIQLLSIVVIAGWTLCTSFILLKLLDLTIGLRVPLVEEVLGADLVEHSLNGSYNKATGELRDTEGDIIQKIERNADENYYRALRRVSQMVSAKLPTKIVSSLAQLNKSLELSEVLGKAAELDKWTGPHGRKFRKIGVEPGDPDNSSVAASIGADSDSISPRIISSAVDNAYVCSNDMTECTPAAVFAETTEGSLNIN</sequence>
<evidence type="ECO:0000256" key="4">
    <source>
        <dbReference type="ARBA" id="ARBA00022692"/>
    </source>
</evidence>
<dbReference type="InterPro" id="IPR001905">
    <property type="entry name" value="Ammonium_transpt"/>
</dbReference>
<protein>
    <recommendedName>
        <fullName evidence="8">Ammonium transporter</fullName>
    </recommendedName>
</protein>
<evidence type="ECO:0000313" key="10">
    <source>
        <dbReference type="Proteomes" id="UP000694865"/>
    </source>
</evidence>
<feature type="transmembrane region" description="Helical" evidence="8">
    <location>
        <begin position="326"/>
        <end position="347"/>
    </location>
</feature>
<keyword evidence="5 8" id="KW-1133">Transmembrane helix</keyword>
<dbReference type="InterPro" id="IPR024041">
    <property type="entry name" value="NH4_transpt_AmtB-like_dom"/>
</dbReference>
<dbReference type="GeneID" id="100371926"/>
<feature type="transmembrane region" description="Helical" evidence="8">
    <location>
        <begin position="162"/>
        <end position="181"/>
    </location>
</feature>
<comment type="subcellular location">
    <subcellularLocation>
        <location evidence="8">Cell membrane</location>
        <topology evidence="8">Multi-pass membrane protein</topology>
    </subcellularLocation>
    <subcellularLocation>
        <location evidence="1">Membrane</location>
        <topology evidence="1">Multi-pass membrane protein</topology>
    </subcellularLocation>
</comment>
<accession>A0ABM0GTF3</accession>
<proteinExistence type="inferred from homology"/>
<keyword evidence="4 8" id="KW-0812">Transmembrane</keyword>
<keyword evidence="6 8" id="KW-0472">Membrane</keyword>
<dbReference type="SUPFAM" id="SSF111352">
    <property type="entry name" value="Ammonium transporter"/>
    <property type="match status" value="1"/>
</dbReference>
<name>A0ABM0GTF3_SACKO</name>
<feature type="transmembrane region" description="Helical" evidence="8">
    <location>
        <begin position="354"/>
        <end position="374"/>
    </location>
</feature>